<organism evidence="1">
    <name type="scientific">marine sediment metagenome</name>
    <dbReference type="NCBI Taxonomy" id="412755"/>
    <lineage>
        <taxon>unclassified sequences</taxon>
        <taxon>metagenomes</taxon>
        <taxon>ecological metagenomes</taxon>
    </lineage>
</organism>
<reference evidence="1" key="1">
    <citation type="journal article" date="2015" name="Nature">
        <title>Complex archaea that bridge the gap between prokaryotes and eukaryotes.</title>
        <authorList>
            <person name="Spang A."/>
            <person name="Saw J.H."/>
            <person name="Jorgensen S.L."/>
            <person name="Zaremba-Niedzwiedzka K."/>
            <person name="Martijn J."/>
            <person name="Lind A.E."/>
            <person name="van Eijk R."/>
            <person name="Schleper C."/>
            <person name="Guy L."/>
            <person name="Ettema T.J."/>
        </authorList>
    </citation>
    <scope>NUCLEOTIDE SEQUENCE</scope>
</reference>
<evidence type="ECO:0008006" key="2">
    <source>
        <dbReference type="Google" id="ProtNLM"/>
    </source>
</evidence>
<dbReference type="EMBL" id="LAZR01003698">
    <property type="protein sequence ID" value="KKN15573.1"/>
    <property type="molecule type" value="Genomic_DNA"/>
</dbReference>
<gene>
    <name evidence="1" type="ORF">LCGC14_0984580</name>
</gene>
<dbReference type="AlphaFoldDB" id="A0A0F9RE69"/>
<proteinExistence type="predicted"/>
<name>A0A0F9RE69_9ZZZZ</name>
<evidence type="ECO:0000313" key="1">
    <source>
        <dbReference type="EMBL" id="KKN15573.1"/>
    </source>
</evidence>
<sequence>MHWARVFRTGDAGEPESRMHPKVQCPIGRCDGFTVLGRPYCSKHYRHYIKWGHAFRKPLCVVYNCERIVQWSRKDGRKEYCRKHQIKMGKWGLPYRPCSLSGCNNKHASKGLCNKHYKAKRRAENIQVRLASNLRSRIRTATKNGQKAGSAIKDLGCSIDDFKEHMENQFERGMSWDNWGLHGWHIDHIRPLMTFDLSNKVQFREANRYTNLRPLWAYDNLSRKKSQRK</sequence>
<protein>
    <recommendedName>
        <fullName evidence="2">HNH nuclease domain-containing protein</fullName>
    </recommendedName>
</protein>
<accession>A0A0F9RE69</accession>
<comment type="caution">
    <text evidence="1">The sequence shown here is derived from an EMBL/GenBank/DDBJ whole genome shotgun (WGS) entry which is preliminary data.</text>
</comment>